<sequence>MFDPFKNYPNVDAQVPNKNDKLHMAIQLSVYDDGLAFIKNLVEVEGVKPSFSDCQAAIENNNTELLDYLLSHGADPHEDDDLLIHVAAGINRIAALKVLAKHGADNYTPILNDFIYTKQTRAAIYMLENGAEPTTQTLEQAAKIEDLTILKHLVAVNGMVPSKEFIDTLPALFSEAKHFLSKALLQEKLHTKLKPTTPTMRMKI</sequence>
<reference evidence="1" key="1">
    <citation type="submission" date="2023-01" db="EMBL/GenBank/DDBJ databases">
        <title>Genomic dissection of endemic carbapenem resistance: metallo-beta-lactamase gene dissemination through clonal, plasmid and integron transfer pathways.</title>
        <authorList>
            <person name="Macesic N."/>
        </authorList>
    </citation>
    <scope>NUCLEOTIDE SEQUENCE</scope>
    <source>
        <strain evidence="1">CPO382</strain>
    </source>
</reference>
<dbReference type="InterPro" id="IPR036770">
    <property type="entry name" value="Ankyrin_rpt-contain_sf"/>
</dbReference>
<keyword evidence="2" id="KW-1185">Reference proteome</keyword>
<dbReference type="Proteomes" id="UP001174748">
    <property type="component" value="Unassembled WGS sequence"/>
</dbReference>
<dbReference type="RefSeq" id="WP_285097916.1">
    <property type="nucleotide sequence ID" value="NZ_JARTOI010000001.1"/>
</dbReference>
<evidence type="ECO:0000313" key="2">
    <source>
        <dbReference type="Proteomes" id="UP001174748"/>
    </source>
</evidence>
<evidence type="ECO:0008006" key="3">
    <source>
        <dbReference type="Google" id="ProtNLM"/>
    </source>
</evidence>
<name>A0ABT7G681_9GAMM</name>
<dbReference type="Gene3D" id="1.25.40.20">
    <property type="entry name" value="Ankyrin repeat-containing domain"/>
    <property type="match status" value="1"/>
</dbReference>
<comment type="caution">
    <text evidence="1">The sequence shown here is derived from an EMBL/GenBank/DDBJ whole genome shotgun (WGS) entry which is preliminary data.</text>
</comment>
<protein>
    <recommendedName>
        <fullName evidence="3">Ankyrin repeat domain-containing protein</fullName>
    </recommendedName>
</protein>
<dbReference type="InterPro" id="IPR002110">
    <property type="entry name" value="Ankyrin_rpt"/>
</dbReference>
<dbReference type="SUPFAM" id="SSF48403">
    <property type="entry name" value="Ankyrin repeat"/>
    <property type="match status" value="1"/>
</dbReference>
<accession>A0ABT7G681</accession>
<dbReference type="EMBL" id="JARTOI010000001">
    <property type="protein sequence ID" value="MDK5169018.1"/>
    <property type="molecule type" value="Genomic_DNA"/>
</dbReference>
<proteinExistence type="predicted"/>
<evidence type="ECO:0000313" key="1">
    <source>
        <dbReference type="EMBL" id="MDK5169018.1"/>
    </source>
</evidence>
<organism evidence="1 2">
    <name type="scientific">Serratia nevei</name>
    <dbReference type="NCBI Taxonomy" id="2703794"/>
    <lineage>
        <taxon>Bacteria</taxon>
        <taxon>Pseudomonadati</taxon>
        <taxon>Pseudomonadota</taxon>
        <taxon>Gammaproteobacteria</taxon>
        <taxon>Enterobacterales</taxon>
        <taxon>Yersiniaceae</taxon>
        <taxon>Serratia</taxon>
    </lineage>
</organism>
<gene>
    <name evidence="1" type="ORF">P9921_00745</name>
</gene>
<dbReference type="Pfam" id="PF00023">
    <property type="entry name" value="Ank"/>
    <property type="match status" value="1"/>
</dbReference>